<organism evidence="2 3">
    <name type="scientific">Stratiformator vulcanicus</name>
    <dbReference type="NCBI Taxonomy" id="2527980"/>
    <lineage>
        <taxon>Bacteria</taxon>
        <taxon>Pseudomonadati</taxon>
        <taxon>Planctomycetota</taxon>
        <taxon>Planctomycetia</taxon>
        <taxon>Planctomycetales</taxon>
        <taxon>Planctomycetaceae</taxon>
        <taxon>Stratiformator</taxon>
    </lineage>
</organism>
<accession>A0A517R7J3</accession>
<protein>
    <submittedName>
        <fullName evidence="2">Uncharacterized protein</fullName>
    </submittedName>
</protein>
<proteinExistence type="predicted"/>
<gene>
    <name evidence="2" type="ORF">Pan189_42680</name>
</gene>
<feature type="transmembrane region" description="Helical" evidence="1">
    <location>
        <begin position="145"/>
        <end position="163"/>
    </location>
</feature>
<dbReference type="Gene3D" id="3.30.70.790">
    <property type="entry name" value="UreE, C-terminal domain"/>
    <property type="match status" value="1"/>
</dbReference>
<evidence type="ECO:0000313" key="3">
    <source>
        <dbReference type="Proteomes" id="UP000317318"/>
    </source>
</evidence>
<keyword evidence="3" id="KW-1185">Reference proteome</keyword>
<keyword evidence="1" id="KW-0812">Transmembrane</keyword>
<name>A0A517R7J3_9PLAN</name>
<reference evidence="2 3" key="1">
    <citation type="submission" date="2019-02" db="EMBL/GenBank/DDBJ databases">
        <title>Deep-cultivation of Planctomycetes and their phenomic and genomic characterization uncovers novel biology.</title>
        <authorList>
            <person name="Wiegand S."/>
            <person name="Jogler M."/>
            <person name="Boedeker C."/>
            <person name="Pinto D."/>
            <person name="Vollmers J."/>
            <person name="Rivas-Marin E."/>
            <person name="Kohn T."/>
            <person name="Peeters S.H."/>
            <person name="Heuer A."/>
            <person name="Rast P."/>
            <person name="Oberbeckmann S."/>
            <person name="Bunk B."/>
            <person name="Jeske O."/>
            <person name="Meyerdierks A."/>
            <person name="Storesund J.E."/>
            <person name="Kallscheuer N."/>
            <person name="Luecker S."/>
            <person name="Lage O.M."/>
            <person name="Pohl T."/>
            <person name="Merkel B.J."/>
            <person name="Hornburger P."/>
            <person name="Mueller R.-W."/>
            <person name="Bruemmer F."/>
            <person name="Labrenz M."/>
            <person name="Spormann A.M."/>
            <person name="Op den Camp H."/>
            <person name="Overmann J."/>
            <person name="Amann R."/>
            <person name="Jetten M.S.M."/>
            <person name="Mascher T."/>
            <person name="Medema M.H."/>
            <person name="Devos D.P."/>
            <person name="Kaster A.-K."/>
            <person name="Ovreas L."/>
            <person name="Rohde M."/>
            <person name="Galperin M.Y."/>
            <person name="Jogler C."/>
        </authorList>
    </citation>
    <scope>NUCLEOTIDE SEQUENCE [LARGE SCALE GENOMIC DNA]</scope>
    <source>
        <strain evidence="2 3">Pan189</strain>
    </source>
</reference>
<feature type="transmembrane region" description="Helical" evidence="1">
    <location>
        <begin position="183"/>
        <end position="206"/>
    </location>
</feature>
<sequence>MNSGLTEITTCASEVNANHLKAVLAAEGIEAFVAGGRAETMMSYVGVALGGVNLLTRPAQAEAAREIISGRQHSNDATQPDWYCRDCKVAVDCGFECCWSCEQSRGLVGGEIPPGEIDSDEEALGEIAEVDAADIEARVTRAYRAALFGIGLFPGFLHLYSSYLLNSVIGHFHAMSLPTVRRWYAAMIVNIAMIFVIHYVLLYYGLPAFTD</sequence>
<dbReference type="OrthoDB" id="9814654at2"/>
<dbReference type="EMBL" id="CP036268">
    <property type="protein sequence ID" value="QDT39856.1"/>
    <property type="molecule type" value="Genomic_DNA"/>
</dbReference>
<dbReference type="AlphaFoldDB" id="A0A517R7J3"/>
<keyword evidence="1" id="KW-0472">Membrane</keyword>
<dbReference type="KEGG" id="svp:Pan189_42680"/>
<evidence type="ECO:0000313" key="2">
    <source>
        <dbReference type="EMBL" id="QDT39856.1"/>
    </source>
</evidence>
<evidence type="ECO:0000256" key="1">
    <source>
        <dbReference type="SAM" id="Phobius"/>
    </source>
</evidence>
<keyword evidence="1" id="KW-1133">Transmembrane helix</keyword>
<dbReference type="RefSeq" id="WP_145365966.1">
    <property type="nucleotide sequence ID" value="NZ_CP036268.1"/>
</dbReference>
<dbReference type="Proteomes" id="UP000317318">
    <property type="component" value="Chromosome"/>
</dbReference>